<reference evidence="2" key="2">
    <citation type="submission" date="2025-08" db="UniProtKB">
        <authorList>
            <consortium name="RefSeq"/>
        </authorList>
    </citation>
    <scope>IDENTIFICATION</scope>
</reference>
<accession>A0ABM4B9F4</accession>
<dbReference type="RefSeq" id="XP_065645522.1">
    <property type="nucleotide sequence ID" value="XM_065789450.1"/>
</dbReference>
<evidence type="ECO:0000313" key="2">
    <source>
        <dbReference type="RefSeq" id="XP_065645522.1"/>
    </source>
</evidence>
<keyword evidence="1" id="KW-1185">Reference proteome</keyword>
<organism evidence="1 2">
    <name type="scientific">Hydra vulgaris</name>
    <name type="common">Hydra</name>
    <name type="synonym">Hydra attenuata</name>
    <dbReference type="NCBI Taxonomy" id="6087"/>
    <lineage>
        <taxon>Eukaryota</taxon>
        <taxon>Metazoa</taxon>
        <taxon>Cnidaria</taxon>
        <taxon>Hydrozoa</taxon>
        <taxon>Hydroidolina</taxon>
        <taxon>Anthoathecata</taxon>
        <taxon>Aplanulata</taxon>
        <taxon>Hydridae</taxon>
        <taxon>Hydra</taxon>
    </lineage>
</organism>
<protein>
    <submittedName>
        <fullName evidence="2">Uncharacterized protein LOC136075993</fullName>
    </submittedName>
</protein>
<sequence length="172" mass="20104">MTGRKEGLYLHVFKKVHELSTILAPQIVMADYEIAIGNPAKAVFPNIRVTGCIFYYAHAIFKKIRAIGLQVEYTRNNNPIIRKWCRKFISMCLFPPNLVRPEVDKLKAEANHHSVIAVKQKMKKFVQYYERYWMLQRSLEMFSVHGPRYRTNNVSKSLHSKMSRSMTAHPGF</sequence>
<dbReference type="GeneID" id="136075993"/>
<evidence type="ECO:0000313" key="1">
    <source>
        <dbReference type="Proteomes" id="UP001652625"/>
    </source>
</evidence>
<proteinExistence type="predicted"/>
<dbReference type="Proteomes" id="UP001652625">
    <property type="component" value="Chromosome 02"/>
</dbReference>
<gene>
    <name evidence="2" type="primary">LOC136075993</name>
</gene>
<name>A0ABM4B9F4_HYDVU</name>
<reference evidence="1" key="1">
    <citation type="submission" date="2025-05" db="UniProtKB">
        <authorList>
            <consortium name="RefSeq"/>
        </authorList>
    </citation>
    <scope>NUCLEOTIDE SEQUENCE [LARGE SCALE GENOMIC DNA]</scope>
</reference>